<accession>A0A1J1HWK5</accession>
<organism evidence="1 2">
    <name type="scientific">Clunio marinus</name>
    <dbReference type="NCBI Taxonomy" id="568069"/>
    <lineage>
        <taxon>Eukaryota</taxon>
        <taxon>Metazoa</taxon>
        <taxon>Ecdysozoa</taxon>
        <taxon>Arthropoda</taxon>
        <taxon>Hexapoda</taxon>
        <taxon>Insecta</taxon>
        <taxon>Pterygota</taxon>
        <taxon>Neoptera</taxon>
        <taxon>Endopterygota</taxon>
        <taxon>Diptera</taxon>
        <taxon>Nematocera</taxon>
        <taxon>Chironomoidea</taxon>
        <taxon>Chironomidae</taxon>
        <taxon>Clunio</taxon>
    </lineage>
</organism>
<sequence>MLHYLSNEKPLVMVVINNARFSLSLKPLKFAEIMVLLTRLISRRLFQISGISFLYTHKTISSFLAKMKLQISEVETLILMYLMLLFKINAFPLSSEANSVLQLFSSEFLNNMARHEIVRKVCS</sequence>
<proteinExistence type="predicted"/>
<dbReference type="EMBL" id="CVRI01000026">
    <property type="protein sequence ID" value="CRK92371.1"/>
    <property type="molecule type" value="Genomic_DNA"/>
</dbReference>
<evidence type="ECO:0000313" key="1">
    <source>
        <dbReference type="EMBL" id="CRK92371.1"/>
    </source>
</evidence>
<evidence type="ECO:0000313" key="2">
    <source>
        <dbReference type="Proteomes" id="UP000183832"/>
    </source>
</evidence>
<gene>
    <name evidence="1" type="ORF">CLUMA_CG005939</name>
</gene>
<dbReference type="AlphaFoldDB" id="A0A1J1HWK5"/>
<keyword evidence="2" id="KW-1185">Reference proteome</keyword>
<name>A0A1J1HWK5_9DIPT</name>
<dbReference type="Proteomes" id="UP000183832">
    <property type="component" value="Unassembled WGS sequence"/>
</dbReference>
<reference evidence="1 2" key="1">
    <citation type="submission" date="2015-04" db="EMBL/GenBank/DDBJ databases">
        <authorList>
            <person name="Syromyatnikov M.Y."/>
            <person name="Popov V.N."/>
        </authorList>
    </citation>
    <scope>NUCLEOTIDE SEQUENCE [LARGE SCALE GENOMIC DNA]</scope>
</reference>
<protein>
    <submittedName>
        <fullName evidence="1">CLUMA_CG005939, isoform A</fullName>
    </submittedName>
</protein>